<evidence type="ECO:0000313" key="3">
    <source>
        <dbReference type="Proteomes" id="UP000215914"/>
    </source>
</evidence>
<name>A0A9K3JIV5_HELAN</name>
<dbReference type="EMBL" id="MNCJ02000318">
    <property type="protein sequence ID" value="KAF5815717.1"/>
    <property type="molecule type" value="Genomic_DNA"/>
</dbReference>
<keyword evidence="1" id="KW-0812">Transmembrane</keyword>
<evidence type="ECO:0000256" key="1">
    <source>
        <dbReference type="SAM" id="Phobius"/>
    </source>
</evidence>
<evidence type="ECO:0000313" key="2">
    <source>
        <dbReference type="EMBL" id="KAF5815717.1"/>
    </source>
</evidence>
<keyword evidence="1" id="KW-0472">Membrane</keyword>
<sequence length="55" mass="6423">MIMVRSTGGNSFLIKGRTYPCLCFNANIFPGHDIIYSRLYLSHVFYAFSYLGYRF</sequence>
<feature type="transmembrane region" description="Helical" evidence="1">
    <location>
        <begin position="34"/>
        <end position="53"/>
    </location>
</feature>
<gene>
    <name evidence="2" type="ORF">HanXRQr2_Chr03g0126141</name>
</gene>
<comment type="caution">
    <text evidence="2">The sequence shown here is derived from an EMBL/GenBank/DDBJ whole genome shotgun (WGS) entry which is preliminary data.</text>
</comment>
<keyword evidence="1" id="KW-1133">Transmembrane helix</keyword>
<dbReference type="AlphaFoldDB" id="A0A9K3JIV5"/>
<reference evidence="2" key="1">
    <citation type="journal article" date="2017" name="Nature">
        <title>The sunflower genome provides insights into oil metabolism, flowering and Asterid evolution.</title>
        <authorList>
            <person name="Badouin H."/>
            <person name="Gouzy J."/>
            <person name="Grassa C.J."/>
            <person name="Murat F."/>
            <person name="Staton S.E."/>
            <person name="Cottret L."/>
            <person name="Lelandais-Briere C."/>
            <person name="Owens G.L."/>
            <person name="Carrere S."/>
            <person name="Mayjonade B."/>
            <person name="Legrand L."/>
            <person name="Gill N."/>
            <person name="Kane N.C."/>
            <person name="Bowers J.E."/>
            <person name="Hubner S."/>
            <person name="Bellec A."/>
            <person name="Berard A."/>
            <person name="Berges H."/>
            <person name="Blanchet N."/>
            <person name="Boniface M.C."/>
            <person name="Brunel D."/>
            <person name="Catrice O."/>
            <person name="Chaidir N."/>
            <person name="Claudel C."/>
            <person name="Donnadieu C."/>
            <person name="Faraut T."/>
            <person name="Fievet G."/>
            <person name="Helmstetter N."/>
            <person name="King M."/>
            <person name="Knapp S.J."/>
            <person name="Lai Z."/>
            <person name="Le Paslier M.C."/>
            <person name="Lippi Y."/>
            <person name="Lorenzon L."/>
            <person name="Mandel J.R."/>
            <person name="Marage G."/>
            <person name="Marchand G."/>
            <person name="Marquand E."/>
            <person name="Bret-Mestries E."/>
            <person name="Morien E."/>
            <person name="Nambeesan S."/>
            <person name="Nguyen T."/>
            <person name="Pegot-Espagnet P."/>
            <person name="Pouilly N."/>
            <person name="Raftis F."/>
            <person name="Sallet E."/>
            <person name="Schiex T."/>
            <person name="Thomas J."/>
            <person name="Vandecasteele C."/>
            <person name="Vares D."/>
            <person name="Vear F."/>
            <person name="Vautrin S."/>
            <person name="Crespi M."/>
            <person name="Mangin B."/>
            <person name="Burke J.M."/>
            <person name="Salse J."/>
            <person name="Munos S."/>
            <person name="Vincourt P."/>
            <person name="Rieseberg L.H."/>
            <person name="Langlade N.B."/>
        </authorList>
    </citation>
    <scope>NUCLEOTIDE SEQUENCE</scope>
    <source>
        <tissue evidence="2">Leaves</tissue>
    </source>
</reference>
<accession>A0A9K3JIV5</accession>
<dbReference type="Gramene" id="mRNA:HanXRQr2_Chr03g0126141">
    <property type="protein sequence ID" value="mRNA:HanXRQr2_Chr03g0126141"/>
    <property type="gene ID" value="HanXRQr2_Chr03g0126141"/>
</dbReference>
<dbReference type="Proteomes" id="UP000215914">
    <property type="component" value="Unassembled WGS sequence"/>
</dbReference>
<organism evidence="2 3">
    <name type="scientific">Helianthus annuus</name>
    <name type="common">Common sunflower</name>
    <dbReference type="NCBI Taxonomy" id="4232"/>
    <lineage>
        <taxon>Eukaryota</taxon>
        <taxon>Viridiplantae</taxon>
        <taxon>Streptophyta</taxon>
        <taxon>Embryophyta</taxon>
        <taxon>Tracheophyta</taxon>
        <taxon>Spermatophyta</taxon>
        <taxon>Magnoliopsida</taxon>
        <taxon>eudicotyledons</taxon>
        <taxon>Gunneridae</taxon>
        <taxon>Pentapetalae</taxon>
        <taxon>asterids</taxon>
        <taxon>campanulids</taxon>
        <taxon>Asterales</taxon>
        <taxon>Asteraceae</taxon>
        <taxon>Asteroideae</taxon>
        <taxon>Heliantheae alliance</taxon>
        <taxon>Heliantheae</taxon>
        <taxon>Helianthus</taxon>
    </lineage>
</organism>
<protein>
    <submittedName>
        <fullName evidence="2">Uncharacterized protein</fullName>
    </submittedName>
</protein>
<proteinExistence type="predicted"/>
<keyword evidence="3" id="KW-1185">Reference proteome</keyword>
<reference evidence="2" key="2">
    <citation type="submission" date="2020-06" db="EMBL/GenBank/DDBJ databases">
        <title>Helianthus annuus Genome sequencing and assembly Release 2.</title>
        <authorList>
            <person name="Gouzy J."/>
            <person name="Langlade N."/>
            <person name="Munos S."/>
        </authorList>
    </citation>
    <scope>NUCLEOTIDE SEQUENCE</scope>
    <source>
        <tissue evidence="2">Leaves</tissue>
    </source>
</reference>